<name>A0A9N9MZT8_9CUCU</name>
<evidence type="ECO:0000256" key="2">
    <source>
        <dbReference type="ARBA" id="ARBA00013194"/>
    </source>
</evidence>
<dbReference type="GO" id="GO:0016018">
    <property type="term" value="F:cyclosporin A binding"/>
    <property type="evidence" value="ECO:0007669"/>
    <property type="project" value="TreeGrafter"/>
</dbReference>
<evidence type="ECO:0000259" key="6">
    <source>
        <dbReference type="PROSITE" id="PS50072"/>
    </source>
</evidence>
<sequence>MADSVERARCFFDISIGGLNSGRVVFELYTDIVPKTAENFRALCTGEKGLGAETNKPLHYKDVVFHRVVKDFIIQGGDFSNGNGTGGESIYGGTFEDENFTYTHDKPFLLSMANKGKNTNGSQFFITTQPAPHLDNVHVVFGRVVTGADVIRQIENLPVDANSRPLQDAKILKCGELVRHVKAKKIKKPAAEDGEQSSNSESDDSAKKSKKKSKKDKKKNKKSKEKEEGEESDQEDEEGEVKEPHWLVTLSNIKPEDIPEVPSNKFLMRGGPIKERDHKDKRRGDRDLDRDRDRNDRYRRNRNAYNNGNDRNRRRRPVITTKSGRVVKGRGRFRFHTPSRSRSRSGTPLHWKQEENRVIKLSELEKIEAEKKKREQKNLLLSITQTRRRYPSTGTPPTSPPRRSEKRQDYDALDEPLDYENHSEEDLPKRKVPSLVQYPLPGQYKEFKNQNERNEAEQPAVEDQIVNERSDILAMALGVQIKKGDDPQTGDIVFSGYAKKQQQQALQHQQSQPMKQQRHLSKLDQVNARLAKMAGQEIPRHLTRMNNNNDSNQERRGRNKFEIEKPPMNREHQESYRNGRFNNDNNLRSRHEHRPIETPRSRVEVVKKNEGHERDREHRRTDRERRHNSRSRVEERDRNMRTVDQHIRTEEKVRHRNDQHSRRSEERDRYRRNIDQHVRRSEERRHRNKSRSRSVEKPKIVKKEQPKKLDDMEAEEKFKKLLILRKKMELLELKKKNEEDQKVLEEKQRKAKEEQEMLERAKKAKREAIEKEKLIKTMKVLQEMEQKTSSKKRRSPSSSSLSSSSDDSRDRRRRKAFGRKPRASSKGRSRRRASSSSSSSDSSRDRRMKRRR</sequence>
<dbReference type="PRINTS" id="PR00153">
    <property type="entry name" value="CSAPPISMRASE"/>
</dbReference>
<dbReference type="PROSITE" id="PS00170">
    <property type="entry name" value="CSA_PPIASE_1"/>
    <property type="match status" value="1"/>
</dbReference>
<protein>
    <recommendedName>
        <fullName evidence="2">peptidylprolyl isomerase</fullName>
        <ecNumber evidence="2">5.2.1.8</ecNumber>
    </recommendedName>
</protein>
<dbReference type="PANTHER" id="PTHR11071">
    <property type="entry name" value="PEPTIDYL-PROLYL CIS-TRANS ISOMERASE"/>
    <property type="match status" value="1"/>
</dbReference>
<feature type="region of interest" description="Disordered" evidence="5">
    <location>
        <begin position="378"/>
        <end position="410"/>
    </location>
</feature>
<dbReference type="GO" id="GO:0005739">
    <property type="term" value="C:mitochondrion"/>
    <property type="evidence" value="ECO:0007669"/>
    <property type="project" value="TreeGrafter"/>
</dbReference>
<feature type="compositionally biased region" description="Basic residues" evidence="5">
    <location>
        <begin position="325"/>
        <end position="343"/>
    </location>
</feature>
<feature type="region of interest" description="Disordered" evidence="5">
    <location>
        <begin position="734"/>
        <end position="852"/>
    </location>
</feature>
<organism evidence="7 8">
    <name type="scientific">Ceutorhynchus assimilis</name>
    <name type="common">cabbage seed weevil</name>
    <dbReference type="NCBI Taxonomy" id="467358"/>
    <lineage>
        <taxon>Eukaryota</taxon>
        <taxon>Metazoa</taxon>
        <taxon>Ecdysozoa</taxon>
        <taxon>Arthropoda</taxon>
        <taxon>Hexapoda</taxon>
        <taxon>Insecta</taxon>
        <taxon>Pterygota</taxon>
        <taxon>Neoptera</taxon>
        <taxon>Endopterygota</taxon>
        <taxon>Coleoptera</taxon>
        <taxon>Polyphaga</taxon>
        <taxon>Cucujiformia</taxon>
        <taxon>Curculionidae</taxon>
        <taxon>Ceutorhynchinae</taxon>
        <taxon>Ceutorhynchus</taxon>
    </lineage>
</organism>
<keyword evidence="4" id="KW-0413">Isomerase</keyword>
<dbReference type="AlphaFoldDB" id="A0A9N9MZT8"/>
<dbReference type="SUPFAM" id="SSF50891">
    <property type="entry name" value="Cyclophilin-like"/>
    <property type="match status" value="1"/>
</dbReference>
<dbReference type="GO" id="GO:0006457">
    <property type="term" value="P:protein folding"/>
    <property type="evidence" value="ECO:0007669"/>
    <property type="project" value="InterPro"/>
</dbReference>
<reference evidence="7" key="1">
    <citation type="submission" date="2022-01" db="EMBL/GenBank/DDBJ databases">
        <authorList>
            <person name="King R."/>
        </authorList>
    </citation>
    <scope>NUCLEOTIDE SEQUENCE</scope>
</reference>
<dbReference type="Proteomes" id="UP001152799">
    <property type="component" value="Chromosome 8"/>
</dbReference>
<dbReference type="PANTHER" id="PTHR11071:SF565">
    <property type="entry name" value="MOCA-CYP, ISOFORM A"/>
    <property type="match status" value="1"/>
</dbReference>
<dbReference type="EMBL" id="OU892284">
    <property type="protein sequence ID" value="CAG9772435.1"/>
    <property type="molecule type" value="Genomic_DNA"/>
</dbReference>
<feature type="region of interest" description="Disordered" evidence="5">
    <location>
        <begin position="184"/>
        <end position="351"/>
    </location>
</feature>
<proteinExistence type="predicted"/>
<keyword evidence="3" id="KW-0697">Rotamase</keyword>
<feature type="compositionally biased region" description="Basic and acidic residues" evidence="5">
    <location>
        <begin position="594"/>
        <end position="685"/>
    </location>
</feature>
<dbReference type="CDD" id="cd01926">
    <property type="entry name" value="cyclophilin_ABH_like"/>
    <property type="match status" value="1"/>
</dbReference>
<dbReference type="InterPro" id="IPR002130">
    <property type="entry name" value="Cyclophilin-type_PPIase_dom"/>
</dbReference>
<feature type="compositionally biased region" description="Basic and acidic residues" evidence="5">
    <location>
        <begin position="272"/>
        <end position="298"/>
    </location>
</feature>
<evidence type="ECO:0000256" key="4">
    <source>
        <dbReference type="ARBA" id="ARBA00023235"/>
    </source>
</evidence>
<evidence type="ECO:0000256" key="5">
    <source>
        <dbReference type="SAM" id="MobiDB-lite"/>
    </source>
</evidence>
<dbReference type="FunFam" id="2.40.100.10:FF:000005">
    <property type="entry name" value="Peptidyl-prolyl cis-trans isomerase G"/>
    <property type="match status" value="1"/>
</dbReference>
<dbReference type="OrthoDB" id="6630374at2759"/>
<accession>A0A9N9MZT8</accession>
<evidence type="ECO:0000256" key="1">
    <source>
        <dbReference type="ARBA" id="ARBA00000971"/>
    </source>
</evidence>
<feature type="domain" description="PPIase cyclophilin-type" evidence="6">
    <location>
        <begin position="11"/>
        <end position="176"/>
    </location>
</feature>
<evidence type="ECO:0000256" key="3">
    <source>
        <dbReference type="ARBA" id="ARBA00023110"/>
    </source>
</evidence>
<feature type="compositionally biased region" description="Basic and acidic residues" evidence="5">
    <location>
        <begin position="552"/>
        <end position="577"/>
    </location>
</feature>
<dbReference type="PROSITE" id="PS50072">
    <property type="entry name" value="CSA_PPIASE_2"/>
    <property type="match status" value="1"/>
</dbReference>
<dbReference type="GO" id="GO:0003755">
    <property type="term" value="F:peptidyl-prolyl cis-trans isomerase activity"/>
    <property type="evidence" value="ECO:0007669"/>
    <property type="project" value="UniProtKB-KW"/>
</dbReference>
<dbReference type="InterPro" id="IPR029000">
    <property type="entry name" value="Cyclophilin-like_dom_sf"/>
</dbReference>
<feature type="compositionally biased region" description="Acidic residues" evidence="5">
    <location>
        <begin position="228"/>
        <end position="240"/>
    </location>
</feature>
<comment type="catalytic activity">
    <reaction evidence="1">
        <text>[protein]-peptidylproline (omega=180) = [protein]-peptidylproline (omega=0)</text>
        <dbReference type="Rhea" id="RHEA:16237"/>
        <dbReference type="Rhea" id="RHEA-COMP:10747"/>
        <dbReference type="Rhea" id="RHEA-COMP:10748"/>
        <dbReference type="ChEBI" id="CHEBI:83833"/>
        <dbReference type="ChEBI" id="CHEBI:83834"/>
        <dbReference type="EC" id="5.2.1.8"/>
    </reaction>
</comment>
<dbReference type="Gene3D" id="2.40.100.10">
    <property type="entry name" value="Cyclophilin-like"/>
    <property type="match status" value="1"/>
</dbReference>
<dbReference type="EC" id="5.2.1.8" evidence="2"/>
<dbReference type="InterPro" id="IPR020892">
    <property type="entry name" value="Cyclophilin-type_PPIase_CS"/>
</dbReference>
<dbReference type="Pfam" id="PF00160">
    <property type="entry name" value="Pro_isomerase"/>
    <property type="match status" value="1"/>
</dbReference>
<evidence type="ECO:0000313" key="8">
    <source>
        <dbReference type="Proteomes" id="UP001152799"/>
    </source>
</evidence>
<keyword evidence="8" id="KW-1185">Reference proteome</keyword>
<feature type="region of interest" description="Disordered" evidence="5">
    <location>
        <begin position="535"/>
        <end position="708"/>
    </location>
</feature>
<feature type="compositionally biased region" description="Basic and acidic residues" evidence="5">
    <location>
        <begin position="693"/>
        <end position="708"/>
    </location>
</feature>
<feature type="compositionally biased region" description="Basic residues" evidence="5">
    <location>
        <begin position="811"/>
        <end position="833"/>
    </location>
</feature>
<feature type="compositionally biased region" description="Basic and acidic residues" evidence="5">
    <location>
        <begin position="734"/>
        <end position="775"/>
    </location>
</feature>
<evidence type="ECO:0000313" key="7">
    <source>
        <dbReference type="EMBL" id="CAG9772435.1"/>
    </source>
</evidence>
<feature type="compositionally biased region" description="Low complexity" evidence="5">
    <location>
        <begin position="796"/>
        <end position="805"/>
    </location>
</feature>
<gene>
    <name evidence="7" type="ORF">CEUTPL_LOCUS12847</name>
</gene>
<feature type="compositionally biased region" description="Basic residues" evidence="5">
    <location>
        <begin position="208"/>
        <end position="223"/>
    </location>
</feature>